<dbReference type="PANTHER" id="PTHR21660:SF1">
    <property type="entry name" value="ACYL-COENZYME A THIOESTERASE 13"/>
    <property type="match status" value="1"/>
</dbReference>
<evidence type="ECO:0000259" key="3">
    <source>
        <dbReference type="Pfam" id="PF03061"/>
    </source>
</evidence>
<dbReference type="Gene3D" id="3.10.129.10">
    <property type="entry name" value="Hotdog Thioesterase"/>
    <property type="match status" value="1"/>
</dbReference>
<evidence type="ECO:0000256" key="2">
    <source>
        <dbReference type="ARBA" id="ARBA00022801"/>
    </source>
</evidence>
<dbReference type="CDD" id="cd03443">
    <property type="entry name" value="PaaI_thioesterase"/>
    <property type="match status" value="1"/>
</dbReference>
<evidence type="ECO:0000313" key="4">
    <source>
        <dbReference type="EMBL" id="SFI96811.1"/>
    </source>
</evidence>
<accession>A0A1I3MIS2</accession>
<dbReference type="InterPro" id="IPR039298">
    <property type="entry name" value="ACOT13"/>
</dbReference>
<comment type="similarity">
    <text evidence="1">Belongs to the thioesterase PaaI family.</text>
</comment>
<dbReference type="InterPro" id="IPR029069">
    <property type="entry name" value="HotDog_dom_sf"/>
</dbReference>
<sequence length="170" mass="18014">MTKTTDDLPPLFYANGPDALASRDTVLSMSGLQFMEAVRDGTLPQPPIGRLLNYRVTEVAPGRVVFAGTPTFDHCNPLGTVHGGWYGTLLDSCMACAVMTRVPQGSYYTTLEYKVNVTRALPIGMAIEAIGTVSHAGRSTGVAEGVIRGVEDGKLYATGSTTCLIMAGRP</sequence>
<keyword evidence="2" id="KW-0378">Hydrolase</keyword>
<reference evidence="4 5" key="1">
    <citation type="submission" date="2016-10" db="EMBL/GenBank/DDBJ databases">
        <authorList>
            <person name="de Groot N.N."/>
        </authorList>
    </citation>
    <scope>NUCLEOTIDE SEQUENCE [LARGE SCALE GENOMIC DNA]</scope>
    <source>
        <strain evidence="4 5">DSM 19073</strain>
    </source>
</reference>
<evidence type="ECO:0000313" key="5">
    <source>
        <dbReference type="Proteomes" id="UP000199110"/>
    </source>
</evidence>
<proteinExistence type="inferred from homology"/>
<gene>
    <name evidence="4" type="ORF">SAMN04488095_1862</name>
</gene>
<dbReference type="InterPro" id="IPR003736">
    <property type="entry name" value="PAAI_dom"/>
</dbReference>
<dbReference type="AlphaFoldDB" id="A0A1I3MIS2"/>
<protein>
    <submittedName>
        <fullName evidence="4">Uncharacterized domain 1-containing protein</fullName>
    </submittedName>
</protein>
<organism evidence="4 5">
    <name type="scientific">Jannaschia pohangensis</name>
    <dbReference type="NCBI Taxonomy" id="390807"/>
    <lineage>
        <taxon>Bacteria</taxon>
        <taxon>Pseudomonadati</taxon>
        <taxon>Pseudomonadota</taxon>
        <taxon>Alphaproteobacteria</taxon>
        <taxon>Rhodobacterales</taxon>
        <taxon>Roseobacteraceae</taxon>
        <taxon>Jannaschia</taxon>
    </lineage>
</organism>
<dbReference type="Proteomes" id="UP000199110">
    <property type="component" value="Unassembled WGS sequence"/>
</dbReference>
<keyword evidence="5" id="KW-1185">Reference proteome</keyword>
<dbReference type="SUPFAM" id="SSF54637">
    <property type="entry name" value="Thioesterase/thiol ester dehydrase-isomerase"/>
    <property type="match status" value="1"/>
</dbReference>
<dbReference type="InterPro" id="IPR006683">
    <property type="entry name" value="Thioestr_dom"/>
</dbReference>
<name>A0A1I3MIS2_9RHOB</name>
<dbReference type="EMBL" id="FORA01000002">
    <property type="protein sequence ID" value="SFI96811.1"/>
    <property type="molecule type" value="Genomic_DNA"/>
</dbReference>
<feature type="domain" description="Thioesterase" evidence="3">
    <location>
        <begin position="79"/>
        <end position="152"/>
    </location>
</feature>
<dbReference type="Pfam" id="PF03061">
    <property type="entry name" value="4HBT"/>
    <property type="match status" value="1"/>
</dbReference>
<dbReference type="NCBIfam" id="TIGR00369">
    <property type="entry name" value="unchar_dom_1"/>
    <property type="match status" value="1"/>
</dbReference>
<evidence type="ECO:0000256" key="1">
    <source>
        <dbReference type="ARBA" id="ARBA00008324"/>
    </source>
</evidence>
<dbReference type="PANTHER" id="PTHR21660">
    <property type="entry name" value="THIOESTERASE SUPERFAMILY MEMBER-RELATED"/>
    <property type="match status" value="1"/>
</dbReference>
<dbReference type="GO" id="GO:0047617">
    <property type="term" value="F:fatty acyl-CoA hydrolase activity"/>
    <property type="evidence" value="ECO:0007669"/>
    <property type="project" value="InterPro"/>
</dbReference>
<dbReference type="STRING" id="390807.SAMN04488095_1862"/>